<organism evidence="24 25">
    <name type="scientific">Tinamus guttatus</name>
    <name type="common">White-throated tinamou</name>
    <dbReference type="NCBI Taxonomy" id="94827"/>
    <lineage>
        <taxon>Eukaryota</taxon>
        <taxon>Metazoa</taxon>
        <taxon>Chordata</taxon>
        <taxon>Craniata</taxon>
        <taxon>Vertebrata</taxon>
        <taxon>Euteleostomi</taxon>
        <taxon>Archelosauria</taxon>
        <taxon>Archosauria</taxon>
        <taxon>Dinosauria</taxon>
        <taxon>Saurischia</taxon>
        <taxon>Theropoda</taxon>
        <taxon>Coelurosauria</taxon>
        <taxon>Aves</taxon>
        <taxon>Palaeognathae</taxon>
        <taxon>Tinamiformes</taxon>
        <taxon>Tinamidae</taxon>
        <taxon>Tinamus</taxon>
    </lineage>
</organism>
<dbReference type="PROSITE" id="PS50006">
    <property type="entry name" value="FHA_DOMAIN"/>
    <property type="match status" value="1"/>
</dbReference>
<dbReference type="CDD" id="cd01233">
    <property type="entry name" value="PH_KIFIA_KIFIB"/>
    <property type="match status" value="1"/>
</dbReference>
<keyword evidence="6 18" id="KW-0547">Nucleotide-binding</keyword>
<evidence type="ECO:0000256" key="11">
    <source>
        <dbReference type="ARBA" id="ARBA00023175"/>
    </source>
</evidence>
<keyword evidence="3" id="KW-0963">Cytoplasm</keyword>
<feature type="region of interest" description="Disordered" evidence="20">
    <location>
        <begin position="853"/>
        <end position="886"/>
    </location>
</feature>
<feature type="compositionally biased region" description="Basic and acidic residues" evidence="20">
    <location>
        <begin position="1610"/>
        <end position="1627"/>
    </location>
</feature>
<feature type="coiled-coil region" evidence="19">
    <location>
        <begin position="630"/>
        <end position="679"/>
    </location>
</feature>
<dbReference type="Pfam" id="PF00225">
    <property type="entry name" value="Kinesin"/>
    <property type="match status" value="1"/>
</dbReference>
<dbReference type="PROSITE" id="PS50003">
    <property type="entry name" value="PH_DOMAIN"/>
    <property type="match status" value="1"/>
</dbReference>
<evidence type="ECO:0000256" key="5">
    <source>
        <dbReference type="ARBA" id="ARBA00022701"/>
    </source>
</evidence>
<dbReference type="SUPFAM" id="SSF52540">
    <property type="entry name" value="P-loop containing nucleoside triphosphate hydrolases"/>
    <property type="match status" value="1"/>
</dbReference>
<feature type="domain" description="PH" evidence="21">
    <location>
        <begin position="1642"/>
        <end position="1740"/>
    </location>
</feature>
<keyword evidence="25" id="KW-1185">Reference proteome</keyword>
<evidence type="ECO:0000256" key="6">
    <source>
        <dbReference type="ARBA" id="ARBA00022741"/>
    </source>
</evidence>
<dbReference type="Gene3D" id="3.40.850.10">
    <property type="entry name" value="Kinesin motor domain"/>
    <property type="match status" value="1"/>
</dbReference>
<dbReference type="GO" id="GO:0010970">
    <property type="term" value="P:transport along microtubule"/>
    <property type="evidence" value="ECO:0007669"/>
    <property type="project" value="UniProtKB-ARBA"/>
</dbReference>
<dbReference type="GO" id="GO:0045202">
    <property type="term" value="C:synapse"/>
    <property type="evidence" value="ECO:0007669"/>
    <property type="project" value="UniProtKB-SubCell"/>
</dbReference>
<evidence type="ECO:0000256" key="15">
    <source>
        <dbReference type="ARBA" id="ARBA00034103"/>
    </source>
</evidence>
<evidence type="ECO:0000313" key="24">
    <source>
        <dbReference type="EMBL" id="KGL84833.1"/>
    </source>
</evidence>
<evidence type="ECO:0000256" key="2">
    <source>
        <dbReference type="ARBA" id="ARBA00004250"/>
    </source>
</evidence>
<evidence type="ECO:0000256" key="10">
    <source>
        <dbReference type="ARBA" id="ARBA00023136"/>
    </source>
</evidence>
<dbReference type="FunFam" id="2.30.29.30:FF:000023">
    <property type="entry name" value="Kinesin family member 1B"/>
    <property type="match status" value="1"/>
</dbReference>
<keyword evidence="9 19" id="KW-0175">Coiled coil</keyword>
<keyword evidence="12" id="KW-0206">Cytoskeleton</keyword>
<dbReference type="STRING" id="94827.A0A099ZUL4"/>
<evidence type="ECO:0000256" key="20">
    <source>
        <dbReference type="SAM" id="MobiDB-lite"/>
    </source>
</evidence>
<evidence type="ECO:0000256" key="8">
    <source>
        <dbReference type="ARBA" id="ARBA00023018"/>
    </source>
</evidence>
<dbReference type="InterPro" id="IPR011993">
    <property type="entry name" value="PH-like_dom_sf"/>
</dbReference>
<dbReference type="FunFam" id="2.60.200.20:FF:000001">
    <property type="entry name" value="Kinesin family member 1B"/>
    <property type="match status" value="1"/>
</dbReference>
<evidence type="ECO:0000256" key="16">
    <source>
        <dbReference type="ARBA" id="ARBA00050273"/>
    </source>
</evidence>
<dbReference type="PROSITE" id="PS50067">
    <property type="entry name" value="KINESIN_MOTOR_2"/>
    <property type="match status" value="1"/>
</dbReference>
<proteinExistence type="inferred from homology"/>
<dbReference type="SMART" id="SM00129">
    <property type="entry name" value="KISc"/>
    <property type="match status" value="1"/>
</dbReference>
<sequence>ILNPKQPKETPKSFSFDYSYWSHTTPADINYASQKQVYRDIGEEMLQHAFEGYNVCIFAYGQTGAGKSYTMMGKQEKDQQGIIPQLCEDLFSRINDTTNDNMSYSVEVCTACPALNPKNKGNLRVREHPLMGPYVEDLSKLAVTSYNDIQDLMDSGNKARTVAATNMNETSSRSHAVFNIIFTQKRHDAETDITTEKVSKISLVDLAGSERADSTGAKGTRLKEGANINKSLTTLGKVISALAEMDSGPNKNKKKKKTDFIPYRDSVLTWLLRENLGGNSRTAMVAALSPADINYDETLSTLRYADRAKQIRCNAVINEDPNNKLIRELKDEVARLRDLLYAQGLGDIIDNGQCLVPRLKPLPRCLKSPDVSDFENNNSNPRVAELSQRPDNLSTVTNAIAGISPSSSLSALSSRAASVASLHERIMFAPGSEEAIERLKETEKIIAELNETWEEKLRRTEAIRMEREALLAEMGVAMREDGGTLGVFSPKKTPHLVNLNEDPLMSECLLYYIKDGITRVGREDAEKRQDIVLSGHFIKEEHCLFRSDTRSGGEVIVTLEPCEGADTYVNGKKVTEPSVLRSGNRIIMGKSHVFRFNHPEQARQERERTPCAETPAEPVDWAFAQRELLEKQGIDMKQEMEQRLQELEDQYRKEREEANYLLEQQRLDYESKLEALQKQMDSRYYPEANEEEEEPEDEVQWTEREFELALWAFRKWKWYQFTSLRDLLWGNAIFLKEANAISVELKKKVSSWCHRPECLGFVSKILHSVFTPLLWRQTSSSVCPHGLSKKKKKKKKRKKKKKKKRNSYSCSLCLEQLVLTCLLSCCTNLSSDISGCNSSPLFNTCMSERMADLTPSPTFSNPDSDITEPADEQHEGQEEEEEAEDLEEDIFPECPLCDGRDPFYDRSPLFSLVGRAFVYLSNLLYPVPLVHRVAIVSEKGEVKGFLRVAVQAISADEEAPDYGSGVRQSGTAKISFDDQHFEKSESCPPVGMSRSGTSQEELRIVEGQGQMSDMGPSADEVNNNTCAGGPFLPLTTLFSLKLLLDSPEKSAMDGPLEAALDHLKLGSIFTFRVTVLQASSISAEYADIFCQFNFIHRHDEAFSTEPLKNTGRGPPLGFYHVQNIAVEVTKSFIEYIKSQPIVFEVFGHYQQHPFPPLCKDVLSPLRPSRRHFPRVMPLSKPVPATKLSTMTRPSAGPCQCKYDLMVFFEICELEANGDYIPAVVDHRGGMPCHGTFLLHQGIQRRITVTLVHETGSLIRWKEVRELVVGRIRNTPEADESLIDPNILSLNILSSGYIRPSGDDRCVGLFPVFLFRAWCRQGARCVLLSRTGAAGREALEYTGVSQGFPATWPQGQAGLAAPASSCGLSPRPRWAALRDVSSPCPCSNRVTGVYELSLCRVADAGSPGMQRRRRRVLDTSVAYVRGEENLAGWRPRSDSLILDHQWELEKLSLLQEVEKTRHYLLLREKLETTQRLGLESLSPCSSEDSESRSTSCVSSPLSADGAPESRASPPETPSERQKELAVKCLRLLTHTFNREYSHSHVCISASESKMSVTLMRDPSMSALGVTTLTPSSTCPSLVEGRYNAVEVRTPQVSSRAESPELEPAPEGEQKKSPARRPEEEKEPQRLLVPDIQEIRVSPIVSKKGYLHFLEPNTNGWVKRFVVVRRPYVYIYNTDKDSVERAILNLSKAQVEYSEDQQAMLKTPNTFAVCTEHRGILLQASSDKDMHDWLYAFNPLLAGSIR</sequence>
<evidence type="ECO:0000256" key="3">
    <source>
        <dbReference type="ARBA" id="ARBA00022490"/>
    </source>
</evidence>
<dbReference type="Pfam" id="PF00169">
    <property type="entry name" value="PH"/>
    <property type="match status" value="1"/>
</dbReference>
<dbReference type="InterPro" id="IPR027417">
    <property type="entry name" value="P-loop_NTPase"/>
</dbReference>
<dbReference type="CDD" id="cd22726">
    <property type="entry name" value="FHA_KIF1A"/>
    <property type="match status" value="1"/>
</dbReference>
<feature type="region of interest" description="Disordered" evidence="20">
    <location>
        <begin position="1591"/>
        <end position="1629"/>
    </location>
</feature>
<dbReference type="InterPro" id="IPR049779">
    <property type="entry name" value="FHA_KIF1A"/>
</dbReference>
<keyword evidence="8" id="KW-0770">Synapse</keyword>
<evidence type="ECO:0000256" key="4">
    <source>
        <dbReference type="ARBA" id="ARBA00022553"/>
    </source>
</evidence>
<keyword evidence="7 18" id="KW-0067">ATP-binding</keyword>
<dbReference type="GO" id="GO:0008574">
    <property type="term" value="F:plus-end-directed microtubule motor activity"/>
    <property type="evidence" value="ECO:0007669"/>
    <property type="project" value="UniProtKB-EC"/>
</dbReference>
<evidence type="ECO:0000256" key="13">
    <source>
        <dbReference type="ARBA" id="ARBA00023235"/>
    </source>
</evidence>
<keyword evidence="11 18" id="KW-0505">Motor protein</keyword>
<dbReference type="InterPro" id="IPR032405">
    <property type="entry name" value="Kinesin_assoc"/>
</dbReference>
<reference evidence="24 25" key="1">
    <citation type="submission" date="2014-06" db="EMBL/GenBank/DDBJ databases">
        <title>Genome evolution of avian class.</title>
        <authorList>
            <person name="Zhang G."/>
            <person name="Li C."/>
        </authorList>
    </citation>
    <scope>NUCLEOTIDE SEQUENCE [LARGE SCALE GENOMIC DNA]</scope>
    <source>
        <strain evidence="24">BGI_N309</strain>
    </source>
</reference>
<dbReference type="Pfam" id="PF16183">
    <property type="entry name" value="Kinesin_assoc"/>
    <property type="match status" value="1"/>
</dbReference>
<dbReference type="FunFam" id="3.40.850.10:FF:000004">
    <property type="entry name" value="Kinesin-like protein isoform 2"/>
    <property type="match status" value="1"/>
</dbReference>
<feature type="non-terminal residue" evidence="24">
    <location>
        <position position="1"/>
    </location>
</feature>
<feature type="coiled-coil region" evidence="19">
    <location>
        <begin position="432"/>
        <end position="459"/>
    </location>
</feature>
<dbReference type="GO" id="GO:0005874">
    <property type="term" value="C:microtubule"/>
    <property type="evidence" value="ECO:0007669"/>
    <property type="project" value="UniProtKB-KW"/>
</dbReference>
<evidence type="ECO:0000256" key="14">
    <source>
        <dbReference type="ARBA" id="ARBA00023329"/>
    </source>
</evidence>
<feature type="domain" description="Kinesin motor" evidence="23">
    <location>
        <begin position="1"/>
        <end position="311"/>
    </location>
</feature>
<evidence type="ECO:0000256" key="9">
    <source>
        <dbReference type="ARBA" id="ARBA00023054"/>
    </source>
</evidence>
<feature type="domain" description="FHA" evidence="22">
    <location>
        <begin position="518"/>
        <end position="574"/>
    </location>
</feature>
<evidence type="ECO:0000256" key="17">
    <source>
        <dbReference type="ARBA" id="ARBA00066390"/>
    </source>
</evidence>
<dbReference type="SMART" id="SM00233">
    <property type="entry name" value="PH"/>
    <property type="match status" value="1"/>
</dbReference>
<evidence type="ECO:0000256" key="1">
    <source>
        <dbReference type="ARBA" id="ARBA00004245"/>
    </source>
</evidence>
<dbReference type="PANTHER" id="PTHR47117:SF2">
    <property type="entry name" value="KINESIN-LIKE PROTEIN KIF1A ISOFORM X1"/>
    <property type="match status" value="1"/>
</dbReference>
<dbReference type="InterPro" id="IPR001849">
    <property type="entry name" value="PH_domain"/>
</dbReference>
<dbReference type="GO" id="GO:0005524">
    <property type="term" value="F:ATP binding"/>
    <property type="evidence" value="ECO:0007669"/>
    <property type="project" value="UniProtKB-UniRule"/>
</dbReference>
<dbReference type="InterPro" id="IPR008984">
    <property type="entry name" value="SMAD_FHA_dom_sf"/>
</dbReference>
<dbReference type="InterPro" id="IPR036961">
    <property type="entry name" value="Kinesin_motor_dom_sf"/>
</dbReference>
<feature type="compositionally biased region" description="Low complexity" evidence="20">
    <location>
        <begin position="1479"/>
        <end position="1498"/>
    </location>
</feature>
<evidence type="ECO:0000256" key="19">
    <source>
        <dbReference type="SAM" id="Coils"/>
    </source>
</evidence>
<evidence type="ECO:0000259" key="21">
    <source>
        <dbReference type="PROSITE" id="PS50003"/>
    </source>
</evidence>
<dbReference type="PRINTS" id="PR00380">
    <property type="entry name" value="KINESINHEAVY"/>
</dbReference>
<feature type="region of interest" description="Disordered" evidence="20">
    <location>
        <begin position="784"/>
        <end position="803"/>
    </location>
</feature>
<keyword evidence="5" id="KW-0493">Microtubule</keyword>
<feature type="compositionally biased region" description="Acidic residues" evidence="20">
    <location>
        <begin position="877"/>
        <end position="886"/>
    </location>
</feature>
<dbReference type="SUPFAM" id="SSF49879">
    <property type="entry name" value="SMAD/FHA domain"/>
    <property type="match status" value="1"/>
</dbReference>
<comment type="subcellular location">
    <subcellularLocation>
        <location evidence="1">Cytoplasm</location>
        <location evidence="1">Cytoskeleton</location>
    </subcellularLocation>
    <subcellularLocation>
        <location evidence="2">Cytoplasmic vesicle</location>
        <location evidence="2">Secretory vesicle membrane</location>
    </subcellularLocation>
    <subcellularLocation>
        <location evidence="15">Synapse</location>
    </subcellularLocation>
</comment>
<comment type="similarity">
    <text evidence="18">Belongs to the TRAFAC class myosin-kinesin ATPase superfamily. Kinesin family.</text>
</comment>
<dbReference type="InterPro" id="IPR022164">
    <property type="entry name" value="Kinesin-like"/>
</dbReference>
<protein>
    <recommendedName>
        <fullName evidence="17">plus-end-directed kinesin ATPase</fullName>
        <ecNumber evidence="17">5.6.1.3</ecNumber>
    </recommendedName>
</protein>
<evidence type="ECO:0000259" key="23">
    <source>
        <dbReference type="PROSITE" id="PS50067"/>
    </source>
</evidence>
<dbReference type="Gene3D" id="6.10.250.2520">
    <property type="match status" value="1"/>
</dbReference>
<dbReference type="InterPro" id="IPR049780">
    <property type="entry name" value="PH_KIFIA_KIFIB"/>
</dbReference>
<dbReference type="SUPFAM" id="SSF50729">
    <property type="entry name" value="PH domain-like"/>
    <property type="match status" value="1"/>
</dbReference>
<feature type="region of interest" description="Disordered" evidence="20">
    <location>
        <begin position="1479"/>
        <end position="1521"/>
    </location>
</feature>
<accession>A0A099ZUL4</accession>
<dbReference type="PANTHER" id="PTHR47117">
    <property type="entry name" value="STAR-RELATED LIPID TRANSFER PROTEIN 9"/>
    <property type="match status" value="1"/>
</dbReference>
<evidence type="ECO:0000313" key="25">
    <source>
        <dbReference type="Proteomes" id="UP000053641"/>
    </source>
</evidence>
<evidence type="ECO:0000259" key="22">
    <source>
        <dbReference type="PROSITE" id="PS50006"/>
    </source>
</evidence>
<dbReference type="InterPro" id="IPR001752">
    <property type="entry name" value="Kinesin_motor_dom"/>
</dbReference>
<dbReference type="EC" id="5.6.1.3" evidence="17"/>
<feature type="compositionally biased region" description="Basic residues" evidence="20">
    <location>
        <begin position="787"/>
        <end position="803"/>
    </location>
</feature>
<dbReference type="Gene3D" id="2.30.29.30">
    <property type="entry name" value="Pleckstrin-homology domain (PH domain)/Phosphotyrosine-binding domain (PTB)"/>
    <property type="match status" value="1"/>
</dbReference>
<keyword evidence="14" id="KW-0968">Cytoplasmic vesicle</keyword>
<dbReference type="Gene3D" id="2.60.200.20">
    <property type="match status" value="1"/>
</dbReference>
<comment type="catalytic activity">
    <reaction evidence="16">
        <text>ATP + H2O + a kinesin associated with a microtubule at position (n) = ADP + phosphate a kinesin associated with a microtubule at position (n+1, toward the plus end).</text>
        <dbReference type="EC" id="5.6.1.3"/>
    </reaction>
</comment>
<dbReference type="GO" id="GO:0030658">
    <property type="term" value="C:transport vesicle membrane"/>
    <property type="evidence" value="ECO:0007669"/>
    <property type="project" value="UniProtKB-SubCell"/>
</dbReference>
<feature type="compositionally biased region" description="Polar residues" evidence="20">
    <location>
        <begin position="855"/>
        <end position="864"/>
    </location>
</feature>
<keyword evidence="10" id="KW-0472">Membrane</keyword>
<evidence type="ECO:0000256" key="18">
    <source>
        <dbReference type="PROSITE-ProRule" id="PRU00283"/>
    </source>
</evidence>
<dbReference type="GO" id="GO:0008017">
    <property type="term" value="F:microtubule binding"/>
    <property type="evidence" value="ECO:0007669"/>
    <property type="project" value="InterPro"/>
</dbReference>
<dbReference type="SMART" id="SM00240">
    <property type="entry name" value="FHA"/>
    <property type="match status" value="1"/>
</dbReference>
<dbReference type="InterPro" id="IPR019821">
    <property type="entry name" value="Kinesin_motor_CS"/>
</dbReference>
<dbReference type="InterPro" id="IPR000253">
    <property type="entry name" value="FHA_dom"/>
</dbReference>
<dbReference type="Pfam" id="PF12473">
    <property type="entry name" value="DUF3694"/>
    <property type="match status" value="1"/>
</dbReference>
<feature type="non-terminal residue" evidence="24">
    <location>
        <position position="1744"/>
    </location>
</feature>
<feature type="binding site" evidence="18">
    <location>
        <begin position="61"/>
        <end position="68"/>
    </location>
    <ligand>
        <name>ATP</name>
        <dbReference type="ChEBI" id="CHEBI:30616"/>
    </ligand>
</feature>
<dbReference type="Proteomes" id="UP000053641">
    <property type="component" value="Unassembled WGS sequence"/>
</dbReference>
<keyword evidence="4" id="KW-0597">Phosphoprotein</keyword>
<dbReference type="PROSITE" id="PS00411">
    <property type="entry name" value="KINESIN_MOTOR_1"/>
    <property type="match status" value="1"/>
</dbReference>
<dbReference type="CDD" id="cd01365">
    <property type="entry name" value="KISc_KIF1A_KIF1B"/>
    <property type="match status" value="1"/>
</dbReference>
<name>A0A099ZUL4_TINGU</name>
<evidence type="ECO:0000256" key="12">
    <source>
        <dbReference type="ARBA" id="ARBA00023212"/>
    </source>
</evidence>
<evidence type="ECO:0000256" key="7">
    <source>
        <dbReference type="ARBA" id="ARBA00022840"/>
    </source>
</evidence>
<dbReference type="EMBL" id="KL897816">
    <property type="protein sequence ID" value="KGL84833.1"/>
    <property type="molecule type" value="Genomic_DNA"/>
</dbReference>
<gene>
    <name evidence="24" type="ORF">N309_00652</name>
</gene>
<keyword evidence="13" id="KW-0413">Isomerase</keyword>
<dbReference type="Pfam" id="PF00498">
    <property type="entry name" value="FHA"/>
    <property type="match status" value="1"/>
</dbReference>